<name>A0ABR3ZU27_9LECA</name>
<organism evidence="1 2">
    <name type="scientific">Stereocaulon virgatum</name>
    <dbReference type="NCBI Taxonomy" id="373712"/>
    <lineage>
        <taxon>Eukaryota</taxon>
        <taxon>Fungi</taxon>
        <taxon>Dikarya</taxon>
        <taxon>Ascomycota</taxon>
        <taxon>Pezizomycotina</taxon>
        <taxon>Lecanoromycetes</taxon>
        <taxon>OSLEUM clade</taxon>
        <taxon>Lecanoromycetidae</taxon>
        <taxon>Lecanorales</taxon>
        <taxon>Lecanorineae</taxon>
        <taxon>Stereocaulaceae</taxon>
        <taxon>Stereocaulon</taxon>
    </lineage>
</organism>
<dbReference type="InterPro" id="IPR001370">
    <property type="entry name" value="BIR_rpt"/>
</dbReference>
<dbReference type="Gene3D" id="1.10.1170.10">
    <property type="entry name" value="Inhibitor Of Apoptosis Protein (2mihbC-IAP-1), Chain A"/>
    <property type="match status" value="2"/>
</dbReference>
<dbReference type="SMART" id="SM00238">
    <property type="entry name" value="BIR"/>
    <property type="match status" value="2"/>
</dbReference>
<dbReference type="PROSITE" id="PS50143">
    <property type="entry name" value="BIR_REPEAT_2"/>
    <property type="match status" value="2"/>
</dbReference>
<protein>
    <submittedName>
        <fullName evidence="1">Uncharacterized protein</fullName>
    </submittedName>
</protein>
<sequence length="140" mass="15704">MSETIMDSIDARHASFINWPPAGRLDPPRMAATGFYQQTLGSDAVSCFNCNVSMGNWNDVSDLIMEHQSALVNYTWNNGTYMITVKERLGSFHTWPIGIKPLLIAIALVGVYHSNKMTDSVTCFCRNLALRFWKKNDGPV</sequence>
<gene>
    <name evidence="1" type="ORF">N7G274_010189</name>
</gene>
<dbReference type="EMBL" id="JBEFKJ010000045">
    <property type="protein sequence ID" value="KAL2037062.1"/>
    <property type="molecule type" value="Genomic_DNA"/>
</dbReference>
<evidence type="ECO:0000313" key="1">
    <source>
        <dbReference type="EMBL" id="KAL2037062.1"/>
    </source>
</evidence>
<comment type="caution">
    <text evidence="1">The sequence shown here is derived from an EMBL/GenBank/DDBJ whole genome shotgun (WGS) entry which is preliminary data.</text>
</comment>
<dbReference type="PANTHER" id="PTHR10044:SF139">
    <property type="entry name" value="DEATH-ASSOCIATED INHIBITOR OF APOPTOSIS 2"/>
    <property type="match status" value="1"/>
</dbReference>
<keyword evidence="2" id="KW-1185">Reference proteome</keyword>
<dbReference type="InterPro" id="IPR050784">
    <property type="entry name" value="IAP"/>
</dbReference>
<dbReference type="SUPFAM" id="SSF57924">
    <property type="entry name" value="Inhibitor of apoptosis (IAP) repeat"/>
    <property type="match status" value="2"/>
</dbReference>
<reference evidence="1 2" key="1">
    <citation type="submission" date="2024-09" db="EMBL/GenBank/DDBJ databases">
        <title>Rethinking Asexuality: The Enigmatic Case of Functional Sexual Genes in Lepraria (Stereocaulaceae).</title>
        <authorList>
            <person name="Doellman M."/>
            <person name="Sun Y."/>
            <person name="Barcenas-Pena A."/>
            <person name="Lumbsch H.T."/>
            <person name="Grewe F."/>
        </authorList>
    </citation>
    <scope>NUCLEOTIDE SEQUENCE [LARGE SCALE GENOMIC DNA]</scope>
    <source>
        <strain evidence="1 2">Mercado 3170</strain>
    </source>
</reference>
<evidence type="ECO:0000313" key="2">
    <source>
        <dbReference type="Proteomes" id="UP001590950"/>
    </source>
</evidence>
<dbReference type="Pfam" id="PF00653">
    <property type="entry name" value="BIR"/>
    <property type="match status" value="2"/>
</dbReference>
<accession>A0ABR3ZU27</accession>
<dbReference type="Proteomes" id="UP001590950">
    <property type="component" value="Unassembled WGS sequence"/>
</dbReference>
<proteinExistence type="predicted"/>
<dbReference type="PANTHER" id="PTHR10044">
    <property type="entry name" value="INHIBITOR OF APOPTOSIS"/>
    <property type="match status" value="1"/>
</dbReference>